<dbReference type="GO" id="GO:0016787">
    <property type="term" value="F:hydrolase activity"/>
    <property type="evidence" value="ECO:0007669"/>
    <property type="project" value="UniProtKB-KW"/>
</dbReference>
<dbReference type="KEGG" id="apuu:APUU_40142S"/>
<feature type="region of interest" description="Disordered" evidence="2">
    <location>
        <begin position="288"/>
        <end position="371"/>
    </location>
</feature>
<evidence type="ECO:0000313" key="4">
    <source>
        <dbReference type="EMBL" id="BCS23698.1"/>
    </source>
</evidence>
<dbReference type="InterPro" id="IPR029058">
    <property type="entry name" value="AB_hydrolase_fold"/>
</dbReference>
<dbReference type="GO" id="GO:0019748">
    <property type="term" value="P:secondary metabolic process"/>
    <property type="evidence" value="ECO:0007669"/>
    <property type="project" value="TreeGrafter"/>
</dbReference>
<dbReference type="Pfam" id="PF03959">
    <property type="entry name" value="FSH1"/>
    <property type="match status" value="1"/>
</dbReference>
<feature type="compositionally biased region" description="Polar residues" evidence="2">
    <location>
        <begin position="347"/>
        <end position="366"/>
    </location>
</feature>
<keyword evidence="1" id="KW-0378">Hydrolase</keyword>
<name>A0A7R7XMI8_9EURO</name>
<dbReference type="GO" id="GO:0005737">
    <property type="term" value="C:cytoplasm"/>
    <property type="evidence" value="ECO:0007669"/>
    <property type="project" value="TreeGrafter"/>
</dbReference>
<reference evidence="4" key="1">
    <citation type="submission" date="2021-01" db="EMBL/GenBank/DDBJ databases">
        <authorList>
            <consortium name="Aspergillus puulaauensis MK2 genome sequencing consortium"/>
            <person name="Kazuki M."/>
            <person name="Futagami T."/>
        </authorList>
    </citation>
    <scope>NUCLEOTIDE SEQUENCE</scope>
    <source>
        <strain evidence="4">MK2</strain>
    </source>
</reference>
<dbReference type="AlphaFoldDB" id="A0A7R7XMI8"/>
<evidence type="ECO:0000256" key="1">
    <source>
        <dbReference type="ARBA" id="ARBA00022801"/>
    </source>
</evidence>
<evidence type="ECO:0000313" key="5">
    <source>
        <dbReference type="Proteomes" id="UP000654913"/>
    </source>
</evidence>
<accession>A0A7R7XMI8</accession>
<dbReference type="EMBL" id="AP024446">
    <property type="protein sequence ID" value="BCS23698.1"/>
    <property type="molecule type" value="Genomic_DNA"/>
</dbReference>
<dbReference type="Gene3D" id="3.40.50.1820">
    <property type="entry name" value="alpha/beta hydrolase"/>
    <property type="match status" value="1"/>
</dbReference>
<keyword evidence="5" id="KW-1185">Reference proteome</keyword>
<dbReference type="Proteomes" id="UP000654913">
    <property type="component" value="Chromosome 4"/>
</dbReference>
<dbReference type="PANTHER" id="PTHR48070">
    <property type="entry name" value="ESTERASE OVCA2"/>
    <property type="match status" value="1"/>
</dbReference>
<dbReference type="GeneID" id="64973703"/>
<feature type="compositionally biased region" description="Low complexity" evidence="2">
    <location>
        <begin position="326"/>
        <end position="342"/>
    </location>
</feature>
<dbReference type="SUPFAM" id="SSF53474">
    <property type="entry name" value="alpha/beta-Hydrolases"/>
    <property type="match status" value="1"/>
</dbReference>
<feature type="compositionally biased region" description="Basic residues" evidence="2">
    <location>
        <begin position="311"/>
        <end position="325"/>
    </location>
</feature>
<sequence length="433" mass="48236">MRILCLHGHTQTGPVFERKTHRLQQHIQIAFPNASFYFPTGEISYKVSDRLDYLQDIQRERSDTFKDPDEIDTHAWFRLHEDDPPTGLLDSINRVAEILRTEGPFDGIICFSQGSVVGGMVASLLEGPRRRQRFEEYAATFPDAVRYPEPYKDLDHPPFKFGITYGAYMGVSPVFSAFYENPIIETPFLHFMGEFDPVVPSEMAAAVDKAQIGGARRRKIMHPGAHAIPIGAEYHEAVVDFIRSVGDGSYFSLPTSIPEEGVPSLDYHDSPDQTPIQTPLLTPSLATAATSTPLPSTEEPLLASEKLDRWRKSRSPRRPISRRGRSFFSGRRSTSSSAVSRAESQHSDVTQIQAPSEFDSVSSSTGKDPGGVVTVVEEDMMEPGYDTEDWQELMLSDLLNMILRRQGRPGKFYFVPDGGDGEGLVNGMGMGLE</sequence>
<feature type="domain" description="Serine hydrolase" evidence="3">
    <location>
        <begin position="1"/>
        <end position="237"/>
    </location>
</feature>
<dbReference type="RefSeq" id="XP_041555892.1">
    <property type="nucleotide sequence ID" value="XM_041703181.1"/>
</dbReference>
<reference evidence="4" key="2">
    <citation type="submission" date="2021-02" db="EMBL/GenBank/DDBJ databases">
        <title>Aspergillus puulaauensis MK2 genome sequence.</title>
        <authorList>
            <person name="Futagami T."/>
            <person name="Mori K."/>
            <person name="Kadooka C."/>
            <person name="Tanaka T."/>
        </authorList>
    </citation>
    <scope>NUCLEOTIDE SEQUENCE</scope>
    <source>
        <strain evidence="4">MK2</strain>
    </source>
</reference>
<proteinExistence type="predicted"/>
<feature type="compositionally biased region" description="Low complexity" evidence="2">
    <location>
        <begin position="288"/>
        <end position="297"/>
    </location>
</feature>
<dbReference type="GO" id="GO:0005634">
    <property type="term" value="C:nucleus"/>
    <property type="evidence" value="ECO:0007669"/>
    <property type="project" value="TreeGrafter"/>
</dbReference>
<evidence type="ECO:0000256" key="2">
    <source>
        <dbReference type="SAM" id="MobiDB-lite"/>
    </source>
</evidence>
<dbReference type="OrthoDB" id="2094269at2759"/>
<evidence type="ECO:0000259" key="3">
    <source>
        <dbReference type="Pfam" id="PF03959"/>
    </source>
</evidence>
<organism evidence="4 5">
    <name type="scientific">Aspergillus puulaauensis</name>
    <dbReference type="NCBI Taxonomy" id="1220207"/>
    <lineage>
        <taxon>Eukaryota</taxon>
        <taxon>Fungi</taxon>
        <taxon>Dikarya</taxon>
        <taxon>Ascomycota</taxon>
        <taxon>Pezizomycotina</taxon>
        <taxon>Eurotiomycetes</taxon>
        <taxon>Eurotiomycetidae</taxon>
        <taxon>Eurotiales</taxon>
        <taxon>Aspergillaceae</taxon>
        <taxon>Aspergillus</taxon>
    </lineage>
</organism>
<protein>
    <recommendedName>
        <fullName evidence="3">Serine hydrolase domain-containing protein</fullName>
    </recommendedName>
</protein>
<dbReference type="InterPro" id="IPR050593">
    <property type="entry name" value="LovG"/>
</dbReference>
<dbReference type="InterPro" id="IPR005645">
    <property type="entry name" value="FSH-like_dom"/>
</dbReference>
<gene>
    <name evidence="4" type="ORF">APUU_40142S</name>
</gene>
<dbReference type="PANTHER" id="PTHR48070:SF6">
    <property type="entry name" value="ESTERASE OVCA2"/>
    <property type="match status" value="1"/>
</dbReference>